<dbReference type="PANTHER" id="PTHR31197">
    <property type="entry name" value="OS01G0612600 PROTEIN"/>
    <property type="match status" value="1"/>
</dbReference>
<accession>A0A0E0DEW2</accession>
<name>A0A0E0DEW2_9ORYZ</name>
<keyword evidence="3" id="KW-1185">Reference proteome</keyword>
<dbReference type="EnsemblPlants" id="OMERI04G12800.1">
    <property type="protein sequence ID" value="OMERI04G12800.1"/>
    <property type="gene ID" value="OMERI04G12800"/>
</dbReference>
<feature type="compositionally biased region" description="Low complexity" evidence="1">
    <location>
        <begin position="102"/>
        <end position="114"/>
    </location>
</feature>
<evidence type="ECO:0000256" key="1">
    <source>
        <dbReference type="SAM" id="MobiDB-lite"/>
    </source>
</evidence>
<feature type="compositionally biased region" description="Basic residues" evidence="1">
    <location>
        <begin position="28"/>
        <end position="39"/>
    </location>
</feature>
<reference evidence="2" key="1">
    <citation type="submission" date="2015-04" db="UniProtKB">
        <authorList>
            <consortium name="EnsemblPlants"/>
        </authorList>
    </citation>
    <scope>IDENTIFICATION</scope>
</reference>
<evidence type="ECO:0000313" key="3">
    <source>
        <dbReference type="Proteomes" id="UP000008021"/>
    </source>
</evidence>
<organism evidence="2">
    <name type="scientific">Oryza meridionalis</name>
    <dbReference type="NCBI Taxonomy" id="40149"/>
    <lineage>
        <taxon>Eukaryota</taxon>
        <taxon>Viridiplantae</taxon>
        <taxon>Streptophyta</taxon>
        <taxon>Embryophyta</taxon>
        <taxon>Tracheophyta</taxon>
        <taxon>Spermatophyta</taxon>
        <taxon>Magnoliopsida</taxon>
        <taxon>Liliopsida</taxon>
        <taxon>Poales</taxon>
        <taxon>Poaceae</taxon>
        <taxon>BOP clade</taxon>
        <taxon>Oryzoideae</taxon>
        <taxon>Oryzeae</taxon>
        <taxon>Oryzinae</taxon>
        <taxon>Oryza</taxon>
    </lineage>
</organism>
<dbReference type="HOGENOM" id="CLU_043458_1_0_1"/>
<evidence type="ECO:0000313" key="2">
    <source>
        <dbReference type="EnsemblPlants" id="OMERI04G12800.1"/>
    </source>
</evidence>
<reference evidence="2" key="2">
    <citation type="submission" date="2018-05" db="EMBL/GenBank/DDBJ databases">
        <title>OmerRS3 (Oryza meridionalis Reference Sequence Version 3).</title>
        <authorList>
            <person name="Zhang J."/>
            <person name="Kudrna D."/>
            <person name="Lee S."/>
            <person name="Talag J."/>
            <person name="Welchert J."/>
            <person name="Wing R.A."/>
        </authorList>
    </citation>
    <scope>NUCLEOTIDE SEQUENCE [LARGE SCALE GENOMIC DNA]</scope>
    <source>
        <strain evidence="2">cv. OR44</strain>
    </source>
</reference>
<dbReference type="eggNOG" id="ENOG502QVW7">
    <property type="taxonomic scope" value="Eukaryota"/>
</dbReference>
<dbReference type="Proteomes" id="UP000008021">
    <property type="component" value="Chromosome 4"/>
</dbReference>
<feature type="region of interest" description="Disordered" evidence="1">
    <location>
        <begin position="25"/>
        <end position="120"/>
    </location>
</feature>
<dbReference type="Gramene" id="OMERI04G12800.1">
    <property type="protein sequence ID" value="OMERI04G12800.1"/>
    <property type="gene ID" value="OMERI04G12800"/>
</dbReference>
<dbReference type="STRING" id="40149.A0A0E0DEW2"/>
<feature type="compositionally biased region" description="Basic and acidic residues" evidence="1">
    <location>
        <begin position="90"/>
        <end position="100"/>
    </location>
</feature>
<dbReference type="Pfam" id="PF07800">
    <property type="entry name" value="DUF1644"/>
    <property type="match status" value="1"/>
</dbReference>
<proteinExistence type="predicted"/>
<feature type="compositionally biased region" description="Low complexity" evidence="1">
    <location>
        <begin position="45"/>
        <end position="61"/>
    </location>
</feature>
<protein>
    <submittedName>
        <fullName evidence="2">Uncharacterized protein</fullName>
    </submittedName>
</protein>
<sequence>MWSVYHEGVTSIEASLSLSLSPRVTRACPRRRPRPRRLPPRAQQAATVPSPSPSSAAARSPPRIPPHLIPLPRRPHRPSSLAGRCPPIREMARAPRDRTLSSRRVSSATSAVPSYYQKTKRASKENGLQLTSEKKDWKRATCSICLEHPHRAVLLLCSSHSKGCRPYMCDTNRQHSNCLAQFKNAYSRGKPACELSGAVAQASKKPQEMELVCPICRGDVKGWTVVEPARRFLNRKRRTCMHEGCSFGGSYRKLRNHVRSKHPSSNPREIDSASLAEWKELEYEKDRQDAISIITALNPGSTIMGDYFIDPNSDSNDSFGYSSDSLTFSDSDPGTQLNGSTSSRRHARIIPNARVRY</sequence>
<dbReference type="InterPro" id="IPR012866">
    <property type="entry name" value="DUF1644"/>
</dbReference>
<dbReference type="PANTHER" id="PTHR31197:SF23">
    <property type="entry name" value="OS04G0448100 PROTEIN"/>
    <property type="match status" value="1"/>
</dbReference>
<dbReference type="AlphaFoldDB" id="A0A0E0DEW2"/>